<dbReference type="PANTHER" id="PTHR43283">
    <property type="entry name" value="BETA-LACTAMASE-RELATED"/>
    <property type="match status" value="1"/>
</dbReference>
<dbReference type="Gene3D" id="3.40.710.10">
    <property type="entry name" value="DD-peptidase/beta-lactamase superfamily"/>
    <property type="match status" value="1"/>
</dbReference>
<feature type="domain" description="Beta-lactamase-related" evidence="2">
    <location>
        <begin position="60"/>
        <end position="418"/>
    </location>
</feature>
<dbReference type="Proteomes" id="UP000027100">
    <property type="component" value="Unassembled WGS sequence"/>
</dbReference>
<dbReference type="SUPFAM" id="SSF56601">
    <property type="entry name" value="beta-lactamase/transpeptidase-like"/>
    <property type="match status" value="1"/>
</dbReference>
<proteinExistence type="predicted"/>
<keyword evidence="4" id="KW-1185">Reference proteome</keyword>
<dbReference type="PATRIC" id="fig|1280954.3.peg.2749"/>
<dbReference type="STRING" id="1280954.HPO_13577"/>
<comment type="caution">
    <text evidence="3">The sequence shown here is derived from an EMBL/GenBank/DDBJ whole genome shotgun (WGS) entry which is preliminary data.</text>
</comment>
<name>A0A062VI13_9PROT</name>
<dbReference type="InterPro" id="IPR001466">
    <property type="entry name" value="Beta-lactam-related"/>
</dbReference>
<dbReference type="Pfam" id="PF00144">
    <property type="entry name" value="Beta-lactamase"/>
    <property type="match status" value="1"/>
</dbReference>
<dbReference type="InterPro" id="IPR012338">
    <property type="entry name" value="Beta-lactam/transpept-like"/>
</dbReference>
<dbReference type="eggNOG" id="COG1680">
    <property type="taxonomic scope" value="Bacteria"/>
</dbReference>
<feature type="signal peptide" evidence="1">
    <location>
        <begin position="1"/>
        <end position="30"/>
    </location>
</feature>
<sequence>MLQRLAWAKSAAFSVLILAAACGQPAGNLADTPEIVETEAAAPDPAKSFTPSILVMLDEEMAAVVRQNKVASLSYVLIKDGERVASGFHGTRTLDTADPVDDRTIYRIYSMTKPVTAVGLLMLHEEGKFSLDDPITKFLPEMSKLEVFDGLSAGSIRTRPVNHVPTMRELLLHTAGFGYGDGRPDYVSQQFLTHQIDSAASSDELVEKVARIPLKYQPGEAWSYSIASDLQGVIIERITGQSLQQYLEERIFAPLDMADTGFTVDEADSSRLAILTSWTPEAGMQPLPGPIQTLRAAEVARYSGGHGLVSTIADYERFAAMLLNGGSLGDVRLLKPETVSMMVTNGLAFVDANTRLPLYRPSAGIGYGFGVGVVDDTIASGLGAPEGSFFWDGATGTWFWVDPRHDLIFIGMLQNMSSSPILMRRAAMQRVYHALITDYFPTPH</sequence>
<evidence type="ECO:0000313" key="4">
    <source>
        <dbReference type="Proteomes" id="UP000027100"/>
    </source>
</evidence>
<accession>A0A062VI13</accession>
<dbReference type="PANTHER" id="PTHR43283:SF3">
    <property type="entry name" value="BETA-LACTAMASE FAMILY PROTEIN (AFU_ORTHOLOGUE AFUA_5G07500)"/>
    <property type="match status" value="1"/>
</dbReference>
<dbReference type="PROSITE" id="PS51257">
    <property type="entry name" value="PROKAR_LIPOPROTEIN"/>
    <property type="match status" value="1"/>
</dbReference>
<dbReference type="InterPro" id="IPR050789">
    <property type="entry name" value="Diverse_Enzym_Activities"/>
</dbReference>
<evidence type="ECO:0000256" key="1">
    <source>
        <dbReference type="SAM" id="SignalP"/>
    </source>
</evidence>
<dbReference type="OrthoDB" id="5377981at2"/>
<evidence type="ECO:0000313" key="3">
    <source>
        <dbReference type="EMBL" id="KCZ97699.1"/>
    </source>
</evidence>
<evidence type="ECO:0000259" key="2">
    <source>
        <dbReference type="Pfam" id="PF00144"/>
    </source>
</evidence>
<dbReference type="EMBL" id="ARYM01000016">
    <property type="protein sequence ID" value="KCZ97699.1"/>
    <property type="molecule type" value="Genomic_DNA"/>
</dbReference>
<organism evidence="3 4">
    <name type="scientific">Hyphomonas polymorpha PS728</name>
    <dbReference type="NCBI Taxonomy" id="1280954"/>
    <lineage>
        <taxon>Bacteria</taxon>
        <taxon>Pseudomonadati</taxon>
        <taxon>Pseudomonadota</taxon>
        <taxon>Alphaproteobacteria</taxon>
        <taxon>Hyphomonadales</taxon>
        <taxon>Hyphomonadaceae</taxon>
        <taxon>Hyphomonas</taxon>
    </lineage>
</organism>
<protein>
    <submittedName>
        <fullName evidence="3">Carboxylesterase</fullName>
    </submittedName>
</protein>
<feature type="chain" id="PRO_5001615703" evidence="1">
    <location>
        <begin position="31"/>
        <end position="444"/>
    </location>
</feature>
<dbReference type="RefSeq" id="WP_051612625.1">
    <property type="nucleotide sequence ID" value="NZ_ARYM01000016.1"/>
</dbReference>
<keyword evidence="1" id="KW-0732">Signal</keyword>
<dbReference type="AlphaFoldDB" id="A0A062VI13"/>
<gene>
    <name evidence="3" type="ORF">HPO_13577</name>
</gene>
<reference evidence="3 4" key="1">
    <citation type="journal article" date="2014" name="Antonie Van Leeuwenhoek">
        <title>Hyphomonas beringensis sp. nov. and Hyphomonas chukchiensis sp. nov., isolated from surface seawater of the Bering Sea and Chukchi Sea.</title>
        <authorList>
            <person name="Li C."/>
            <person name="Lai Q."/>
            <person name="Li G."/>
            <person name="Dong C."/>
            <person name="Wang J."/>
            <person name="Liao Y."/>
            <person name="Shao Z."/>
        </authorList>
    </citation>
    <scope>NUCLEOTIDE SEQUENCE [LARGE SCALE GENOMIC DNA]</scope>
    <source>
        <strain evidence="3 4">PS728</strain>
    </source>
</reference>